<proteinExistence type="predicted"/>
<accession>A0ABW2YDN7</accession>
<evidence type="ECO:0000313" key="2">
    <source>
        <dbReference type="Proteomes" id="UP001597110"/>
    </source>
</evidence>
<reference evidence="2" key="1">
    <citation type="journal article" date="2019" name="Int. J. Syst. Evol. Microbiol.">
        <title>The Global Catalogue of Microorganisms (GCM) 10K type strain sequencing project: providing services to taxonomists for standard genome sequencing and annotation.</title>
        <authorList>
            <consortium name="The Broad Institute Genomics Platform"/>
            <consortium name="The Broad Institute Genome Sequencing Center for Infectious Disease"/>
            <person name="Wu L."/>
            <person name="Ma J."/>
        </authorList>
    </citation>
    <scope>NUCLEOTIDE SEQUENCE [LARGE SCALE GENOMIC DNA]</scope>
    <source>
        <strain evidence="2">CCUG 55585</strain>
    </source>
</reference>
<gene>
    <name evidence="1" type="ORF">ACFQ0E_10425</name>
</gene>
<dbReference type="RefSeq" id="WP_386823583.1">
    <property type="nucleotide sequence ID" value="NZ_JBHTIF010000001.1"/>
</dbReference>
<dbReference type="EMBL" id="JBHTIF010000001">
    <property type="protein sequence ID" value="MFD0726013.1"/>
    <property type="molecule type" value="Genomic_DNA"/>
</dbReference>
<sequence>MSTVLWANRLEDGQVTSDESDKYALHRHLSQLDKLAKAAGLAPLSSWCDSTDLRFNVEDIELPAGMSSTSEWMARDGVWVEADVAMRGLAALIATIETKRPRFGLLRNDCDAVLAELREAFAFAEDAAARGARFNFSVVM</sequence>
<organism evidence="1 2">
    <name type="scientific">Lysobacter brunescens</name>
    <dbReference type="NCBI Taxonomy" id="262323"/>
    <lineage>
        <taxon>Bacteria</taxon>
        <taxon>Pseudomonadati</taxon>
        <taxon>Pseudomonadota</taxon>
        <taxon>Gammaproteobacteria</taxon>
        <taxon>Lysobacterales</taxon>
        <taxon>Lysobacteraceae</taxon>
        <taxon>Lysobacter</taxon>
    </lineage>
</organism>
<name>A0ABW2YDN7_9GAMM</name>
<keyword evidence="2" id="KW-1185">Reference proteome</keyword>
<comment type="caution">
    <text evidence="1">The sequence shown here is derived from an EMBL/GenBank/DDBJ whole genome shotgun (WGS) entry which is preliminary data.</text>
</comment>
<protein>
    <submittedName>
        <fullName evidence="1">Uncharacterized protein</fullName>
    </submittedName>
</protein>
<dbReference type="Proteomes" id="UP001597110">
    <property type="component" value="Unassembled WGS sequence"/>
</dbReference>
<evidence type="ECO:0000313" key="1">
    <source>
        <dbReference type="EMBL" id="MFD0726013.1"/>
    </source>
</evidence>